<reference evidence="1 2" key="1">
    <citation type="submission" date="2019-02" db="EMBL/GenBank/DDBJ databases">
        <title>Genome sequencing of the rare red list fungi Hericium alpestre (H. flagellum).</title>
        <authorList>
            <person name="Buettner E."/>
            <person name="Kellner H."/>
        </authorList>
    </citation>
    <scope>NUCLEOTIDE SEQUENCE [LARGE SCALE GENOMIC DNA]</scope>
    <source>
        <strain evidence="1 2">DSM 108284</strain>
    </source>
</reference>
<dbReference type="Proteomes" id="UP000298061">
    <property type="component" value="Unassembled WGS sequence"/>
</dbReference>
<evidence type="ECO:0000313" key="1">
    <source>
        <dbReference type="EMBL" id="TFY77586.1"/>
    </source>
</evidence>
<comment type="caution">
    <text evidence="1">The sequence shown here is derived from an EMBL/GenBank/DDBJ whole genome shotgun (WGS) entry which is preliminary data.</text>
</comment>
<proteinExistence type="predicted"/>
<dbReference type="AlphaFoldDB" id="A0A4Y9ZRU9"/>
<sequence>MLSKPDEHLASTHCLLFDVRRNPDSNIQTPSIPFNISAIHVDDHYANTMLPPLRVSYSCADREKSSMIRRSGGVGRILLNVRVFDIPFVMVERHYDLYEPRDTPRFSYWKGIVKGVANGRMVLSDGLAGNNYDPSQPSSGPRIEEIYEETVTVEDG</sequence>
<evidence type="ECO:0000313" key="2">
    <source>
        <dbReference type="Proteomes" id="UP000298061"/>
    </source>
</evidence>
<keyword evidence="2" id="KW-1185">Reference proteome</keyword>
<name>A0A4Y9ZRU9_9AGAM</name>
<dbReference type="OrthoDB" id="549788at2759"/>
<accession>A0A4Y9ZRU9</accession>
<gene>
    <name evidence="1" type="ORF">EWM64_g6424</name>
</gene>
<dbReference type="EMBL" id="SFCI01000872">
    <property type="protein sequence ID" value="TFY77586.1"/>
    <property type="molecule type" value="Genomic_DNA"/>
</dbReference>
<organism evidence="1 2">
    <name type="scientific">Hericium alpestre</name>
    <dbReference type="NCBI Taxonomy" id="135208"/>
    <lineage>
        <taxon>Eukaryota</taxon>
        <taxon>Fungi</taxon>
        <taxon>Dikarya</taxon>
        <taxon>Basidiomycota</taxon>
        <taxon>Agaricomycotina</taxon>
        <taxon>Agaricomycetes</taxon>
        <taxon>Russulales</taxon>
        <taxon>Hericiaceae</taxon>
        <taxon>Hericium</taxon>
    </lineage>
</organism>
<protein>
    <submittedName>
        <fullName evidence="1">Uncharacterized protein</fullName>
    </submittedName>
</protein>